<dbReference type="Gene3D" id="2.60.120.470">
    <property type="entry name" value="PITH domain"/>
    <property type="match status" value="1"/>
</dbReference>
<dbReference type="InterPro" id="IPR037047">
    <property type="entry name" value="PITH_dom_sf"/>
</dbReference>
<dbReference type="Pfam" id="PF00085">
    <property type="entry name" value="Thioredoxin"/>
    <property type="match status" value="1"/>
</dbReference>
<feature type="non-terminal residue" evidence="4">
    <location>
        <position position="1"/>
    </location>
</feature>
<comment type="caution">
    <text evidence="4">The sequence shown here is derived from an EMBL/GenBank/DDBJ whole genome shotgun (WGS) entry which is preliminary data.</text>
</comment>
<evidence type="ECO:0000313" key="5">
    <source>
        <dbReference type="Proteomes" id="UP001432027"/>
    </source>
</evidence>
<evidence type="ECO:0000259" key="3">
    <source>
        <dbReference type="PROSITE" id="PS51532"/>
    </source>
</evidence>
<dbReference type="Proteomes" id="UP001432027">
    <property type="component" value="Unassembled WGS sequence"/>
</dbReference>
<organism evidence="4 5">
    <name type="scientific">Pristionchus entomophagus</name>
    <dbReference type="NCBI Taxonomy" id="358040"/>
    <lineage>
        <taxon>Eukaryota</taxon>
        <taxon>Metazoa</taxon>
        <taxon>Ecdysozoa</taxon>
        <taxon>Nematoda</taxon>
        <taxon>Chromadorea</taxon>
        <taxon>Rhabditida</taxon>
        <taxon>Rhabditina</taxon>
        <taxon>Diplogasteromorpha</taxon>
        <taxon>Diplogasteroidea</taxon>
        <taxon>Neodiplogasteridae</taxon>
        <taxon>Pristionchus</taxon>
    </lineage>
</organism>
<dbReference type="CDD" id="cd02947">
    <property type="entry name" value="TRX_family"/>
    <property type="match status" value="1"/>
</dbReference>
<dbReference type="PROSITE" id="PS51352">
    <property type="entry name" value="THIOREDOXIN_2"/>
    <property type="match status" value="1"/>
</dbReference>
<keyword evidence="1" id="KW-1015">Disulfide bond</keyword>
<dbReference type="PROSITE" id="PS51532">
    <property type="entry name" value="PITH"/>
    <property type="match status" value="1"/>
</dbReference>
<dbReference type="Pfam" id="PF06201">
    <property type="entry name" value="PITH"/>
    <property type="match status" value="1"/>
</dbReference>
<dbReference type="FunFam" id="3.40.30.10:FF:000245">
    <property type="entry name" value="Thioredoxin"/>
    <property type="match status" value="1"/>
</dbReference>
<dbReference type="InterPro" id="IPR010400">
    <property type="entry name" value="PITH_dom"/>
</dbReference>
<dbReference type="AlphaFoldDB" id="A0AAV5U2A8"/>
<dbReference type="GO" id="GO:0005737">
    <property type="term" value="C:cytoplasm"/>
    <property type="evidence" value="ECO:0007669"/>
    <property type="project" value="UniProtKB-ARBA"/>
</dbReference>
<keyword evidence="5" id="KW-1185">Reference proteome</keyword>
<reference evidence="4" key="1">
    <citation type="submission" date="2023-10" db="EMBL/GenBank/DDBJ databases">
        <title>Genome assembly of Pristionchus species.</title>
        <authorList>
            <person name="Yoshida K."/>
            <person name="Sommer R.J."/>
        </authorList>
    </citation>
    <scope>NUCLEOTIDE SEQUENCE</scope>
    <source>
        <strain evidence="4">RS0144</strain>
    </source>
</reference>
<gene>
    <name evidence="4" type="ORF">PENTCL1PPCAC_22504</name>
</gene>
<dbReference type="PANTHER" id="PTHR46115">
    <property type="entry name" value="THIOREDOXIN-LIKE PROTEIN 1"/>
    <property type="match status" value="1"/>
</dbReference>
<name>A0AAV5U2A8_9BILA</name>
<dbReference type="InterPro" id="IPR017937">
    <property type="entry name" value="Thioredoxin_CS"/>
</dbReference>
<dbReference type="PROSITE" id="PS00194">
    <property type="entry name" value="THIOREDOXIN_1"/>
    <property type="match status" value="1"/>
</dbReference>
<feature type="domain" description="Thioredoxin" evidence="2">
    <location>
        <begin position="1"/>
        <end position="110"/>
    </location>
</feature>
<protein>
    <recommendedName>
        <fullName evidence="6">Thioredoxin-like protein</fullName>
    </recommendedName>
</protein>
<dbReference type="EMBL" id="BTSX01000005">
    <property type="protein sequence ID" value="GMT00330.1"/>
    <property type="molecule type" value="Genomic_DNA"/>
</dbReference>
<dbReference type="InterPro" id="IPR008979">
    <property type="entry name" value="Galactose-bd-like_sf"/>
</dbReference>
<evidence type="ECO:0000256" key="1">
    <source>
        <dbReference type="ARBA" id="ARBA00023157"/>
    </source>
</evidence>
<sequence>SVRMPVKHVNSDEAFGEAMGAAGARPVVVDFFAEWCGPCKGIAPFYEQLSNRYPAVVFLKVDVDKCEVTSAANGVTAMPTFTMFVNKQKVDSVRGANQDQLEAMVKKFADAQPSGPIPGQIDLASLIDKKQMEVLNEDDDTPLANFINGPGKLRSDCDEQLIISLPFTQPVKIHSVAIKGVGDRAPKTVRIFINLPKTLDFDNATGAEAVQVLEFGEKARDEEGEVQQLRYVKFQNVSNIQFFIEGNQGGGEVTEIEDLKVYGTPLSAVNMNEFTRVSGKKGEAGH</sequence>
<dbReference type="InterPro" id="IPR013766">
    <property type="entry name" value="Thioredoxin_domain"/>
</dbReference>
<dbReference type="SUPFAM" id="SSF49785">
    <property type="entry name" value="Galactose-binding domain-like"/>
    <property type="match status" value="1"/>
</dbReference>
<dbReference type="InterPro" id="IPR036249">
    <property type="entry name" value="Thioredoxin-like_sf"/>
</dbReference>
<dbReference type="SUPFAM" id="SSF52833">
    <property type="entry name" value="Thioredoxin-like"/>
    <property type="match status" value="1"/>
</dbReference>
<evidence type="ECO:0000313" key="4">
    <source>
        <dbReference type="EMBL" id="GMT00330.1"/>
    </source>
</evidence>
<dbReference type="Gene3D" id="3.40.30.10">
    <property type="entry name" value="Glutaredoxin"/>
    <property type="match status" value="1"/>
</dbReference>
<evidence type="ECO:0000259" key="2">
    <source>
        <dbReference type="PROSITE" id="PS51352"/>
    </source>
</evidence>
<dbReference type="PRINTS" id="PR00421">
    <property type="entry name" value="THIOREDOXIN"/>
</dbReference>
<proteinExistence type="predicted"/>
<evidence type="ECO:0008006" key="6">
    <source>
        <dbReference type="Google" id="ProtNLM"/>
    </source>
</evidence>
<feature type="domain" description="PITH" evidence="3">
    <location>
        <begin position="112"/>
        <end position="281"/>
    </location>
</feature>
<accession>A0AAV5U2A8</accession>